<protein>
    <submittedName>
        <fullName evidence="2">Uncharacterized protein</fullName>
    </submittedName>
</protein>
<evidence type="ECO:0000256" key="1">
    <source>
        <dbReference type="SAM" id="MobiDB-lite"/>
    </source>
</evidence>
<dbReference type="RefSeq" id="WP_262843620.1">
    <property type="nucleotide sequence ID" value="NZ_JANZYP010000020.1"/>
</dbReference>
<keyword evidence="3" id="KW-1185">Reference proteome</keyword>
<proteinExistence type="predicted"/>
<dbReference type="Proteomes" id="UP001595891">
    <property type="component" value="Unassembled WGS sequence"/>
</dbReference>
<evidence type="ECO:0000313" key="3">
    <source>
        <dbReference type="Proteomes" id="UP001595891"/>
    </source>
</evidence>
<evidence type="ECO:0000313" key="2">
    <source>
        <dbReference type="EMBL" id="MFC4586277.1"/>
    </source>
</evidence>
<gene>
    <name evidence="2" type="ORF">ACFO8L_09345</name>
</gene>
<feature type="region of interest" description="Disordered" evidence="1">
    <location>
        <begin position="101"/>
        <end position="120"/>
    </location>
</feature>
<dbReference type="EMBL" id="JBHSFN010000004">
    <property type="protein sequence ID" value="MFC4586277.1"/>
    <property type="molecule type" value="Genomic_DNA"/>
</dbReference>
<accession>A0ABV9E9Q8</accession>
<sequence>MFARVVVFGVCVVGVLGLGGCGPEGPVAGSSSGGAAAGAALFAGSRPTILAASAGGAVVADPVTGSYRGYTSAGRLVWADREAYRTDAEVTCAARCPDAVVSTSGEDGRPGPAWLRSGGGVRPLVGTGGPVRRVLAMRGPSDTVVAEGGRDGRGDLVRVERTDGAGFRVQVPSVADVLWVEDLTRSVALALYGRHGGTAMTVLRFRRDGHGWRPDGRGVRVDGVWGACDGGEGGPAVLAGPRAVLLSGGRGALLGGGKEGLLGDGRGALLGGGREGLLGGERSGLLGGGRSVPLVTGLPQVGECVAGRYGAVLLARRLDGDGTPHTDLRGVDPAGRQVWAREVPAEVEVAANPSGRRFALTGAGIMEIVDQAGRTVSRRAGVASALYTGTGELVVASAAGVIEWLKG</sequence>
<reference evidence="3" key="1">
    <citation type="journal article" date="2019" name="Int. J. Syst. Evol. Microbiol.">
        <title>The Global Catalogue of Microorganisms (GCM) 10K type strain sequencing project: providing services to taxonomists for standard genome sequencing and annotation.</title>
        <authorList>
            <consortium name="The Broad Institute Genomics Platform"/>
            <consortium name="The Broad Institute Genome Sequencing Center for Infectious Disease"/>
            <person name="Wu L."/>
            <person name="Ma J."/>
        </authorList>
    </citation>
    <scope>NUCLEOTIDE SEQUENCE [LARGE SCALE GENOMIC DNA]</scope>
    <source>
        <strain evidence="3">CCUG 49560</strain>
    </source>
</reference>
<organism evidence="2 3">
    <name type="scientific">Sphaerisporangium corydalis</name>
    <dbReference type="NCBI Taxonomy" id="1441875"/>
    <lineage>
        <taxon>Bacteria</taxon>
        <taxon>Bacillati</taxon>
        <taxon>Actinomycetota</taxon>
        <taxon>Actinomycetes</taxon>
        <taxon>Streptosporangiales</taxon>
        <taxon>Streptosporangiaceae</taxon>
        <taxon>Sphaerisporangium</taxon>
    </lineage>
</organism>
<comment type="caution">
    <text evidence="2">The sequence shown here is derived from an EMBL/GenBank/DDBJ whole genome shotgun (WGS) entry which is preliminary data.</text>
</comment>
<dbReference type="PROSITE" id="PS51257">
    <property type="entry name" value="PROKAR_LIPOPROTEIN"/>
    <property type="match status" value="1"/>
</dbReference>
<name>A0ABV9E9Q8_9ACTN</name>